<organism evidence="2 3">
    <name type="scientific">Nonomuraea endophytica</name>
    <dbReference type="NCBI Taxonomy" id="714136"/>
    <lineage>
        <taxon>Bacteria</taxon>
        <taxon>Bacillati</taxon>
        <taxon>Actinomycetota</taxon>
        <taxon>Actinomycetes</taxon>
        <taxon>Streptosporangiales</taxon>
        <taxon>Streptosporangiaceae</taxon>
        <taxon>Nonomuraea</taxon>
    </lineage>
</organism>
<gene>
    <name evidence="2" type="ORF">HNR40_004799</name>
</gene>
<accession>A0A7W8EH93</accession>
<evidence type="ECO:0000259" key="1">
    <source>
        <dbReference type="Pfam" id="PF20248"/>
    </source>
</evidence>
<dbReference type="RefSeq" id="WP_184964830.1">
    <property type="nucleotide sequence ID" value="NZ_JACHIN010000006.1"/>
</dbReference>
<evidence type="ECO:0000313" key="2">
    <source>
        <dbReference type="EMBL" id="MBB5079313.1"/>
    </source>
</evidence>
<keyword evidence="3" id="KW-1185">Reference proteome</keyword>
<dbReference type="Proteomes" id="UP000568380">
    <property type="component" value="Unassembled WGS sequence"/>
</dbReference>
<proteinExistence type="predicted"/>
<name>A0A7W8EH93_9ACTN</name>
<comment type="caution">
    <text evidence="2">The sequence shown here is derived from an EMBL/GenBank/DDBJ whole genome shotgun (WGS) entry which is preliminary data.</text>
</comment>
<dbReference type="EMBL" id="JACHIN010000006">
    <property type="protein sequence ID" value="MBB5079313.1"/>
    <property type="molecule type" value="Genomic_DNA"/>
</dbReference>
<evidence type="ECO:0000313" key="3">
    <source>
        <dbReference type="Proteomes" id="UP000568380"/>
    </source>
</evidence>
<reference evidence="2 3" key="1">
    <citation type="submission" date="2020-08" db="EMBL/GenBank/DDBJ databases">
        <title>Genomic Encyclopedia of Type Strains, Phase IV (KMG-IV): sequencing the most valuable type-strain genomes for metagenomic binning, comparative biology and taxonomic classification.</title>
        <authorList>
            <person name="Goeker M."/>
        </authorList>
    </citation>
    <scope>NUCLEOTIDE SEQUENCE [LARGE SCALE GENOMIC DNA]</scope>
    <source>
        <strain evidence="2 3">DSM 45385</strain>
    </source>
</reference>
<protein>
    <recommendedName>
        <fullName evidence="1">DUF6603 domain-containing protein</fullName>
    </recommendedName>
</protein>
<dbReference type="Pfam" id="PF20248">
    <property type="entry name" value="DUF6603"/>
    <property type="match status" value="1"/>
</dbReference>
<dbReference type="AlphaFoldDB" id="A0A7W8EH93"/>
<sequence>MAGTAELLALELGRALEPLAARLALGDLAGVFAELGLPLPDAALNAPPVATATTQATQALKALPDKVAELARAVHAGDDALAGQALAVLGPLEVAAFAAVGGLAAAVADAFPAPPPELAQIVGQLSDRLLHATLVGYLEASRPGLAASLALLGLIESVSEPAEGARPPYRRRTPRLDRLGAVLSDPARAVRERVGWGEPAGDLGEFLPRLAALLEAAGLPAVAEGAGAEGPRLSTFLFSAEPGSGAPVPLKVTLAVSDFSKVNESAGSPGGRWTVRIHGAERLNLGREVRVEPPGRVVPLAPGPGTGGELAVEATRSGPVVLFGLAGGSRLSAGGVVARVGLDFEPAGGGVAGELTVDVRLVDGRLVLALSDLDGFLAAFLPPVADVGFNGGLRWSGPAGLVPLSGTGLRVTVPLTAEFGALRLDRLDLTLLPGGQGLAAEARLAGSIALGPFTVALEGVGAGCEVALRQSELGPLDLDFGFLAPRGLGLEIEAGPVRGGGFLAYDAPAARYGGAFQVDVGPVGVGAFVLLNTRMPGGGYALLVVLRGSFPPIQLGFGFALSSVGGLLALNRRIDVDALRARFAGGVVGRILAPQDPVGDAPALLADLDAVFPPAPGVVVAGPTLQLSWAELVRFDIGVFVELPGPSKVVLLGSARAAIPGPAGPLMQIRLDIIGLLDLARQVLEFDAALVDSHLLEVLELSGGAAFRMSWGAQPYVLLAVGGFHPAYSPAPLVLPSSLTRAAMTCGAPKDLFYLRFEGYFAITTNSFQLGAAVEAAINAGPFNARGLLGFDALIRLDPFFFQFSFEASIRVRFDDVTLYGVSLRGQLSGPGPITLRGEYCLEILFVEICFSGTFTLGSGSRPAAVPATGVVARLAGELARPGALAAAGGAVDRYVVTEAAPGVFSPLGEIACTQSLAPLGLLLQRFQGHPLDVPQTVTVRPGGMVRGPATDWFAPGGHAELTDSDALNRRAFERLDGGVILGDSGLAYGAARDREVKVRQIRLPKTLSAILHLFTVPGWLDRAAARRTGAIEKAVVSPALSVVDERWEVRGANGGVVLGELSESQAHQLTAAGRGVAALPGVDQVPSLTF</sequence>
<dbReference type="InterPro" id="IPR046538">
    <property type="entry name" value="DUF6603"/>
</dbReference>
<feature type="domain" description="DUF6603" evidence="1">
    <location>
        <begin position="417"/>
        <end position="965"/>
    </location>
</feature>